<evidence type="ECO:0000259" key="6">
    <source>
        <dbReference type="Pfam" id="PF12698"/>
    </source>
</evidence>
<feature type="transmembrane region" description="Helical" evidence="5">
    <location>
        <begin position="313"/>
        <end position="335"/>
    </location>
</feature>
<reference evidence="7 8" key="1">
    <citation type="submission" date="2019-02" db="EMBL/GenBank/DDBJ databases">
        <title>Deep-cultivation of Planctomycetes and their phenomic and genomic characterization uncovers novel biology.</title>
        <authorList>
            <person name="Wiegand S."/>
            <person name="Jogler M."/>
            <person name="Boedeker C."/>
            <person name="Pinto D."/>
            <person name="Vollmers J."/>
            <person name="Rivas-Marin E."/>
            <person name="Kohn T."/>
            <person name="Peeters S.H."/>
            <person name="Heuer A."/>
            <person name="Rast P."/>
            <person name="Oberbeckmann S."/>
            <person name="Bunk B."/>
            <person name="Jeske O."/>
            <person name="Meyerdierks A."/>
            <person name="Storesund J.E."/>
            <person name="Kallscheuer N."/>
            <person name="Luecker S."/>
            <person name="Lage O.M."/>
            <person name="Pohl T."/>
            <person name="Merkel B.J."/>
            <person name="Hornburger P."/>
            <person name="Mueller R.-W."/>
            <person name="Bruemmer F."/>
            <person name="Labrenz M."/>
            <person name="Spormann A.M."/>
            <person name="Op den Camp H."/>
            <person name="Overmann J."/>
            <person name="Amann R."/>
            <person name="Jetten M.S.M."/>
            <person name="Mascher T."/>
            <person name="Medema M.H."/>
            <person name="Devos D.P."/>
            <person name="Kaster A.-K."/>
            <person name="Ovreas L."/>
            <person name="Rohde M."/>
            <person name="Galperin M.Y."/>
            <person name="Jogler C."/>
        </authorList>
    </citation>
    <scope>NUCLEOTIDE SEQUENCE [LARGE SCALE GENOMIC DNA]</scope>
    <source>
        <strain evidence="7 8">Poly30</strain>
    </source>
</reference>
<evidence type="ECO:0000256" key="5">
    <source>
        <dbReference type="SAM" id="Phobius"/>
    </source>
</evidence>
<dbReference type="Pfam" id="PF12698">
    <property type="entry name" value="ABC2_membrane_3"/>
    <property type="match status" value="1"/>
</dbReference>
<evidence type="ECO:0000256" key="4">
    <source>
        <dbReference type="ARBA" id="ARBA00023136"/>
    </source>
</evidence>
<dbReference type="RefSeq" id="WP_145202872.1">
    <property type="nucleotide sequence ID" value="NZ_CP036434.1"/>
</dbReference>
<feature type="transmembrane region" description="Helical" evidence="5">
    <location>
        <begin position="268"/>
        <end position="292"/>
    </location>
</feature>
<organism evidence="7 8">
    <name type="scientific">Saltatorellus ferox</name>
    <dbReference type="NCBI Taxonomy" id="2528018"/>
    <lineage>
        <taxon>Bacteria</taxon>
        <taxon>Pseudomonadati</taxon>
        <taxon>Planctomycetota</taxon>
        <taxon>Planctomycetia</taxon>
        <taxon>Planctomycetia incertae sedis</taxon>
        <taxon>Saltatorellus</taxon>
    </lineage>
</organism>
<evidence type="ECO:0000256" key="2">
    <source>
        <dbReference type="ARBA" id="ARBA00022692"/>
    </source>
</evidence>
<accession>A0A518EYC7</accession>
<keyword evidence="4 5" id="KW-0472">Membrane</keyword>
<keyword evidence="3 5" id="KW-1133">Transmembrane helix</keyword>
<name>A0A518EYC7_9BACT</name>
<feature type="transmembrane region" description="Helical" evidence="5">
    <location>
        <begin position="20"/>
        <end position="38"/>
    </location>
</feature>
<evidence type="ECO:0000313" key="8">
    <source>
        <dbReference type="Proteomes" id="UP000320390"/>
    </source>
</evidence>
<evidence type="ECO:0000256" key="1">
    <source>
        <dbReference type="ARBA" id="ARBA00004141"/>
    </source>
</evidence>
<dbReference type="GO" id="GO:0016020">
    <property type="term" value="C:membrane"/>
    <property type="evidence" value="ECO:0007669"/>
    <property type="project" value="UniProtKB-SubCell"/>
</dbReference>
<feature type="transmembrane region" description="Helical" evidence="5">
    <location>
        <begin position="347"/>
        <end position="366"/>
    </location>
</feature>
<evidence type="ECO:0000313" key="7">
    <source>
        <dbReference type="EMBL" id="QDV09088.1"/>
    </source>
</evidence>
<dbReference type="GO" id="GO:0140359">
    <property type="term" value="F:ABC-type transporter activity"/>
    <property type="evidence" value="ECO:0007669"/>
    <property type="project" value="InterPro"/>
</dbReference>
<comment type="subcellular location">
    <subcellularLocation>
        <location evidence="1">Membrane</location>
        <topology evidence="1">Multi-pass membrane protein</topology>
    </subcellularLocation>
</comment>
<dbReference type="InterPro" id="IPR013525">
    <property type="entry name" value="ABC2_TM"/>
</dbReference>
<dbReference type="OrthoDB" id="9768837at2"/>
<proteinExistence type="predicted"/>
<dbReference type="PANTHER" id="PTHR43471:SF3">
    <property type="entry name" value="ABC TRANSPORTER PERMEASE PROTEIN NATB"/>
    <property type="match status" value="1"/>
</dbReference>
<feature type="domain" description="ABC-2 type transporter transmembrane" evidence="6">
    <location>
        <begin position="19"/>
        <end position="421"/>
    </location>
</feature>
<keyword evidence="2 5" id="KW-0812">Transmembrane</keyword>
<dbReference type="EMBL" id="CP036434">
    <property type="protein sequence ID" value="QDV09088.1"/>
    <property type="molecule type" value="Genomic_DNA"/>
</dbReference>
<dbReference type="Proteomes" id="UP000320390">
    <property type="component" value="Chromosome"/>
</dbReference>
<feature type="transmembrane region" description="Helical" evidence="5">
    <location>
        <begin position="226"/>
        <end position="248"/>
    </location>
</feature>
<gene>
    <name evidence="7" type="ORF">Poly30_46450</name>
</gene>
<feature type="transmembrane region" description="Helical" evidence="5">
    <location>
        <begin position="373"/>
        <end position="394"/>
    </location>
</feature>
<feature type="transmembrane region" description="Helical" evidence="5">
    <location>
        <begin position="400"/>
        <end position="420"/>
    </location>
</feature>
<evidence type="ECO:0000256" key="3">
    <source>
        <dbReference type="ARBA" id="ARBA00022989"/>
    </source>
</evidence>
<dbReference type="PANTHER" id="PTHR43471">
    <property type="entry name" value="ABC TRANSPORTER PERMEASE"/>
    <property type="match status" value="1"/>
</dbReference>
<keyword evidence="8" id="KW-1185">Reference proteome</keyword>
<dbReference type="AlphaFoldDB" id="A0A518EYC7"/>
<sequence>MNKVLAIARAEFVQAVMSKAFIIGLFVMPLLMGGSILFQKFMGDRVDLTPRKLAVYDPTGEFWPTLKAAAETRNEFGIWKQLEEASPEASAGEASAASRKQARPEFLLERYEPAGDERPDVVLSERVKSKDLQGFVLIDPSILTDEPSERPLAYHTNEPTFTELPSWIEEVVNSDVRARRFEEADIDEALATRLSRRVPLSTWGLAKAEADGSVKEAEKKSDLQTFAIPFAALMLLFMLVMTTAPQLMNQVLEEKMQRISEVLVSSVTPFQLMLGKLVGSVAISSTLALVYLGGVFWSTHHWGVSHFVPLQSYAWFVLMMLFALLMYGSLFGALGSACSELRDAQSLMAPAMIMIMIPIFSISAIIESPNGSVATAMTYFPTATPMIFLLRLLAPPGPPAWEYLAAPAMCLVTTVILLWASSKIFRVGVLSQGQAPTFRKLIGWVVSK</sequence>
<protein>
    <submittedName>
        <fullName evidence="7">ABC-2 family transporter protein</fullName>
    </submittedName>
</protein>